<proteinExistence type="predicted"/>
<sequence length="146" mass="16900">MNSKEFKNIFDTVAKANDFEKAFGGWFKESSECIIVLDLQKSNFGDYYELNIKIFVQGMFGNKYAKSKDLVKKHTGDIFTRQPNDYKDVLDFDTSMDDEKRTEKLESLFSEFIVPFANKALSRIGLKELAEQEKIFLLPAVKEELV</sequence>
<keyword evidence="2" id="KW-1185">Reference proteome</keyword>
<accession>A0A1H4D3P3</accession>
<dbReference type="RefSeq" id="WP_091401556.1">
    <property type="nucleotide sequence ID" value="NZ_FNQY01000044.1"/>
</dbReference>
<dbReference type="STRING" id="551991.SAMN05192529_1448"/>
<name>A0A1H4D3P3_9BACT</name>
<dbReference type="InterPro" id="IPR025412">
    <property type="entry name" value="DUF4304"/>
</dbReference>
<evidence type="ECO:0008006" key="3">
    <source>
        <dbReference type="Google" id="ProtNLM"/>
    </source>
</evidence>
<protein>
    <recommendedName>
        <fullName evidence="3">DUF4304 domain-containing protein</fullName>
    </recommendedName>
</protein>
<evidence type="ECO:0000313" key="1">
    <source>
        <dbReference type="EMBL" id="SEA67423.1"/>
    </source>
</evidence>
<dbReference type="Pfam" id="PF14137">
    <property type="entry name" value="DUF4304"/>
    <property type="match status" value="1"/>
</dbReference>
<dbReference type="Proteomes" id="UP000199041">
    <property type="component" value="Unassembled WGS sequence"/>
</dbReference>
<dbReference type="EMBL" id="FNQY01000044">
    <property type="protein sequence ID" value="SEA67423.1"/>
    <property type="molecule type" value="Genomic_DNA"/>
</dbReference>
<organism evidence="1 2">
    <name type="scientific">Arachidicoccus rhizosphaerae</name>
    <dbReference type="NCBI Taxonomy" id="551991"/>
    <lineage>
        <taxon>Bacteria</taxon>
        <taxon>Pseudomonadati</taxon>
        <taxon>Bacteroidota</taxon>
        <taxon>Chitinophagia</taxon>
        <taxon>Chitinophagales</taxon>
        <taxon>Chitinophagaceae</taxon>
        <taxon>Arachidicoccus</taxon>
    </lineage>
</organism>
<evidence type="ECO:0000313" key="2">
    <source>
        <dbReference type="Proteomes" id="UP000199041"/>
    </source>
</evidence>
<dbReference type="OrthoDB" id="1097772at2"/>
<dbReference type="AlphaFoldDB" id="A0A1H4D3P3"/>
<reference evidence="1 2" key="1">
    <citation type="submission" date="2016-10" db="EMBL/GenBank/DDBJ databases">
        <authorList>
            <person name="de Groot N.N."/>
        </authorList>
    </citation>
    <scope>NUCLEOTIDE SEQUENCE [LARGE SCALE GENOMIC DNA]</scope>
    <source>
        <strain evidence="1 2">Vu-144</strain>
    </source>
</reference>
<gene>
    <name evidence="1" type="ORF">SAMN05192529_1448</name>
</gene>